<comment type="similarity">
    <text evidence="1 9">Belongs to the peptidase S11 family.</text>
</comment>
<feature type="active site" description="Proton acceptor" evidence="7">
    <location>
        <position position="67"/>
    </location>
</feature>
<keyword evidence="4" id="KW-0133">Cell shape</keyword>
<reference evidence="11 12" key="1">
    <citation type="submission" date="2014-01" db="EMBL/GenBank/DDBJ databases">
        <title>Development of a Comparative Genomic Fingerprinting Assay for High Resolution Genotyping of Arcobacter butzleri.</title>
        <authorList>
            <person name="Webb A.L."/>
            <person name="Inglis G.D."/>
            <person name="Kruczkiewicz P."/>
            <person name="Selinger L.B."/>
            <person name="Taboada E.N."/>
        </authorList>
    </citation>
    <scope>NUCLEOTIDE SEQUENCE [LARGE SCALE GENOMIC DNA]</scope>
    <source>
        <strain evidence="11 12">L351</strain>
    </source>
</reference>
<evidence type="ECO:0000256" key="2">
    <source>
        <dbReference type="ARBA" id="ARBA00022729"/>
    </source>
</evidence>
<organism evidence="11 12">
    <name type="scientific">Aliarcobacter butzleri L351</name>
    <dbReference type="NCBI Taxonomy" id="1447259"/>
    <lineage>
        <taxon>Bacteria</taxon>
        <taxon>Pseudomonadati</taxon>
        <taxon>Campylobacterota</taxon>
        <taxon>Epsilonproteobacteria</taxon>
        <taxon>Campylobacterales</taxon>
        <taxon>Arcobacteraceae</taxon>
        <taxon>Aliarcobacter</taxon>
    </lineage>
</organism>
<evidence type="ECO:0000256" key="5">
    <source>
        <dbReference type="ARBA" id="ARBA00022984"/>
    </source>
</evidence>
<evidence type="ECO:0000256" key="4">
    <source>
        <dbReference type="ARBA" id="ARBA00022960"/>
    </source>
</evidence>
<feature type="active site" description="Acyl-ester intermediate" evidence="7">
    <location>
        <position position="64"/>
    </location>
</feature>
<feature type="binding site" evidence="8">
    <location>
        <position position="227"/>
    </location>
    <ligand>
        <name>substrate</name>
    </ligand>
</feature>
<name>A0A837J8K8_9BACT</name>
<feature type="active site" evidence="7">
    <location>
        <position position="119"/>
    </location>
</feature>
<dbReference type="GO" id="GO:0008360">
    <property type="term" value="P:regulation of cell shape"/>
    <property type="evidence" value="ECO:0007669"/>
    <property type="project" value="UniProtKB-KW"/>
</dbReference>
<dbReference type="Proteomes" id="UP000035526">
    <property type="component" value="Unassembled WGS sequence"/>
</dbReference>
<dbReference type="EMBL" id="JAIS01000008">
    <property type="protein sequence ID" value="KLE02834.1"/>
    <property type="molecule type" value="Genomic_DNA"/>
</dbReference>
<dbReference type="GO" id="GO:0009252">
    <property type="term" value="P:peptidoglycan biosynthetic process"/>
    <property type="evidence" value="ECO:0007669"/>
    <property type="project" value="UniProtKB-KW"/>
</dbReference>
<dbReference type="InterPro" id="IPR018044">
    <property type="entry name" value="Peptidase_S11"/>
</dbReference>
<sequence length="273" mass="30588">METIMKFLLSALILIFTPIMAFSYTEANVFQKIEKDLDSIIVKDLTKKQLIFSKDANQQVSPASLTKIMTAILAIESNKMDSVVTITADMKKVEPTILGFKVGEKIYLRDLVNAALIRSANDAANSIAIYLGNGDKQKFVNMMNAKAKKLGMTKTTFQNPCGFDAKNHKSTASDLLKLTEYAIKNSTFNEIVRKNSYSFKAINTKRTYTVYTSNKLQPKEKYMIGVKTGYTNQAGPCLIARAKEGKKDILLVMLNSHNRWENTKLALDTILNK</sequence>
<dbReference type="Gene3D" id="3.40.710.10">
    <property type="entry name" value="DD-peptidase/beta-lactamase superfamily"/>
    <property type="match status" value="1"/>
</dbReference>
<proteinExistence type="inferred from homology"/>
<dbReference type="InterPro" id="IPR012338">
    <property type="entry name" value="Beta-lactam/transpept-like"/>
</dbReference>
<keyword evidence="5" id="KW-0573">Peptidoglycan synthesis</keyword>
<comment type="caution">
    <text evidence="11">The sequence shown here is derived from an EMBL/GenBank/DDBJ whole genome shotgun (WGS) entry which is preliminary data.</text>
</comment>
<evidence type="ECO:0000256" key="3">
    <source>
        <dbReference type="ARBA" id="ARBA00022801"/>
    </source>
</evidence>
<dbReference type="PRINTS" id="PR00725">
    <property type="entry name" value="DADACBPTASE1"/>
</dbReference>
<evidence type="ECO:0000259" key="10">
    <source>
        <dbReference type="Pfam" id="PF00768"/>
    </source>
</evidence>
<evidence type="ECO:0000256" key="8">
    <source>
        <dbReference type="PIRSR" id="PIRSR618044-2"/>
    </source>
</evidence>
<dbReference type="AlphaFoldDB" id="A0A837J8K8"/>
<keyword evidence="6" id="KW-0961">Cell wall biogenesis/degradation</keyword>
<dbReference type="PANTHER" id="PTHR21581">
    <property type="entry name" value="D-ALANYL-D-ALANINE CARBOXYPEPTIDASE"/>
    <property type="match status" value="1"/>
</dbReference>
<protein>
    <submittedName>
        <fullName evidence="11">Peptidase S11</fullName>
    </submittedName>
</protein>
<evidence type="ECO:0000313" key="11">
    <source>
        <dbReference type="EMBL" id="KLE02834.1"/>
    </source>
</evidence>
<dbReference type="GO" id="GO:0071555">
    <property type="term" value="P:cell wall organization"/>
    <property type="evidence" value="ECO:0007669"/>
    <property type="project" value="UniProtKB-KW"/>
</dbReference>
<evidence type="ECO:0000313" key="12">
    <source>
        <dbReference type="Proteomes" id="UP000035526"/>
    </source>
</evidence>
<evidence type="ECO:0000256" key="1">
    <source>
        <dbReference type="ARBA" id="ARBA00007164"/>
    </source>
</evidence>
<dbReference type="GO" id="GO:0006508">
    <property type="term" value="P:proteolysis"/>
    <property type="evidence" value="ECO:0007669"/>
    <property type="project" value="InterPro"/>
</dbReference>
<dbReference type="InterPro" id="IPR001967">
    <property type="entry name" value="Peptidase_S11_N"/>
</dbReference>
<gene>
    <name evidence="11" type="ORF">AF76_00445</name>
</gene>
<dbReference type="PANTHER" id="PTHR21581:SF33">
    <property type="entry name" value="D-ALANYL-D-ALANINE CARBOXYPEPTIDASE DACB"/>
    <property type="match status" value="1"/>
</dbReference>
<dbReference type="GO" id="GO:0009002">
    <property type="term" value="F:serine-type D-Ala-D-Ala carboxypeptidase activity"/>
    <property type="evidence" value="ECO:0007669"/>
    <property type="project" value="InterPro"/>
</dbReference>
<keyword evidence="2" id="KW-0732">Signal</keyword>
<evidence type="ECO:0000256" key="9">
    <source>
        <dbReference type="RuleBase" id="RU004016"/>
    </source>
</evidence>
<dbReference type="SUPFAM" id="SSF56601">
    <property type="entry name" value="beta-lactamase/transpeptidase-like"/>
    <property type="match status" value="1"/>
</dbReference>
<evidence type="ECO:0000256" key="6">
    <source>
        <dbReference type="ARBA" id="ARBA00023316"/>
    </source>
</evidence>
<dbReference type="Pfam" id="PF00768">
    <property type="entry name" value="Peptidase_S11"/>
    <property type="match status" value="1"/>
</dbReference>
<evidence type="ECO:0000256" key="7">
    <source>
        <dbReference type="PIRSR" id="PIRSR618044-1"/>
    </source>
</evidence>
<accession>A0A837J8K8</accession>
<feature type="domain" description="Peptidase S11 D-alanyl-D-alanine carboxypeptidase A N-terminal" evidence="10">
    <location>
        <begin position="36"/>
        <end position="257"/>
    </location>
</feature>
<keyword evidence="3" id="KW-0378">Hydrolase</keyword>